<dbReference type="InterPro" id="IPR048270">
    <property type="entry name" value="PNMA_C"/>
</dbReference>
<dbReference type="Pfam" id="PF14893">
    <property type="entry name" value="PNMA"/>
    <property type="match status" value="1"/>
</dbReference>
<dbReference type="EMBL" id="MRZV01000756">
    <property type="protein sequence ID" value="PIK44767.1"/>
    <property type="molecule type" value="Genomic_DNA"/>
</dbReference>
<dbReference type="PANTHER" id="PTHR23095">
    <property type="entry name" value="PARANEOPLASTIC ANTIGEN"/>
    <property type="match status" value="1"/>
</dbReference>
<dbReference type="Proteomes" id="UP000230750">
    <property type="component" value="Unassembled WGS sequence"/>
</dbReference>
<dbReference type="AlphaFoldDB" id="A0A2G8K9V4"/>
<evidence type="ECO:0000313" key="2">
    <source>
        <dbReference type="EMBL" id="PIK44767.1"/>
    </source>
</evidence>
<evidence type="ECO:0000259" key="1">
    <source>
        <dbReference type="Pfam" id="PF14893"/>
    </source>
</evidence>
<accession>A0A2G8K9V4</accession>
<protein>
    <recommendedName>
        <fullName evidence="1">Paraneoplastic antigen Ma-like C-terminal domain-containing protein</fullName>
    </recommendedName>
</protein>
<dbReference type="OrthoDB" id="115435at2759"/>
<keyword evidence="3" id="KW-1185">Reference proteome</keyword>
<gene>
    <name evidence="2" type="ORF">BSL78_18372</name>
</gene>
<dbReference type="InterPro" id="IPR026523">
    <property type="entry name" value="PNMA"/>
</dbReference>
<feature type="domain" description="Paraneoplastic antigen Ma-like C-terminal" evidence="1">
    <location>
        <begin position="20"/>
        <end position="126"/>
    </location>
</feature>
<proteinExistence type="predicted"/>
<comment type="caution">
    <text evidence="2">The sequence shown here is derived from an EMBL/GenBank/DDBJ whole genome shotgun (WGS) entry which is preliminary data.</text>
</comment>
<sequence length="168" mass="19141">MSFQGIPHGRLQKFTGPPYRAGELSLLEWLEEFETIVSPFNPTGEEKARQLIEHLGGAAKEEVKCMGETERNDYDEIVAALKTCFGAHESVQSLHGSFHNRVQQEQESLSDFSRALKRLYSKMEMAAPTDKETSALRHLRDGSLRSQFVQGARDTWVRQELRRIDMAT</sequence>
<dbReference type="PANTHER" id="PTHR23095:SF46">
    <property type="entry name" value="GAG PROTEIN"/>
    <property type="match status" value="1"/>
</dbReference>
<name>A0A2G8K9V4_STIJA</name>
<reference evidence="2 3" key="1">
    <citation type="journal article" date="2017" name="PLoS Biol.">
        <title>The sea cucumber genome provides insights into morphological evolution and visceral regeneration.</title>
        <authorList>
            <person name="Zhang X."/>
            <person name="Sun L."/>
            <person name="Yuan J."/>
            <person name="Sun Y."/>
            <person name="Gao Y."/>
            <person name="Zhang L."/>
            <person name="Li S."/>
            <person name="Dai H."/>
            <person name="Hamel J.F."/>
            <person name="Liu C."/>
            <person name="Yu Y."/>
            <person name="Liu S."/>
            <person name="Lin W."/>
            <person name="Guo K."/>
            <person name="Jin S."/>
            <person name="Xu P."/>
            <person name="Storey K.B."/>
            <person name="Huan P."/>
            <person name="Zhang T."/>
            <person name="Zhou Y."/>
            <person name="Zhang J."/>
            <person name="Lin C."/>
            <person name="Li X."/>
            <person name="Xing L."/>
            <person name="Huo D."/>
            <person name="Sun M."/>
            <person name="Wang L."/>
            <person name="Mercier A."/>
            <person name="Li F."/>
            <person name="Yang H."/>
            <person name="Xiang J."/>
        </authorList>
    </citation>
    <scope>NUCLEOTIDE SEQUENCE [LARGE SCALE GENOMIC DNA]</scope>
    <source>
        <strain evidence="2">Shaxun</strain>
        <tissue evidence="2">Muscle</tissue>
    </source>
</reference>
<evidence type="ECO:0000313" key="3">
    <source>
        <dbReference type="Proteomes" id="UP000230750"/>
    </source>
</evidence>
<organism evidence="2 3">
    <name type="scientific">Stichopus japonicus</name>
    <name type="common">Sea cucumber</name>
    <dbReference type="NCBI Taxonomy" id="307972"/>
    <lineage>
        <taxon>Eukaryota</taxon>
        <taxon>Metazoa</taxon>
        <taxon>Echinodermata</taxon>
        <taxon>Eleutherozoa</taxon>
        <taxon>Echinozoa</taxon>
        <taxon>Holothuroidea</taxon>
        <taxon>Aspidochirotacea</taxon>
        <taxon>Aspidochirotida</taxon>
        <taxon>Stichopodidae</taxon>
        <taxon>Apostichopus</taxon>
    </lineage>
</organism>